<evidence type="ECO:0000256" key="11">
    <source>
        <dbReference type="RuleBase" id="RU361228"/>
    </source>
</evidence>
<dbReference type="GO" id="GO:0005576">
    <property type="term" value="C:extracellular region"/>
    <property type="evidence" value="ECO:0007669"/>
    <property type="project" value="UniProtKB-SubCell"/>
</dbReference>
<dbReference type="GeneID" id="114651587"/>
<dbReference type="GO" id="GO:0003950">
    <property type="term" value="F:NAD+ poly-ADP-ribosyltransferase activity"/>
    <property type="evidence" value="ECO:0007669"/>
    <property type="project" value="TreeGrafter"/>
</dbReference>
<dbReference type="GO" id="GO:0106274">
    <property type="term" value="F:NAD+-protein-arginine ADP-ribosyltransferase activity"/>
    <property type="evidence" value="ECO:0007669"/>
    <property type="project" value="UniProtKB-EC"/>
</dbReference>
<feature type="chain" id="PRO_5034521278" description="NAD(P)(+)--arginine ADP-ribosyltransferase" evidence="11">
    <location>
        <begin position="23"/>
        <end position="271"/>
    </location>
</feature>
<dbReference type="GO" id="GO:0016779">
    <property type="term" value="F:nucleotidyltransferase activity"/>
    <property type="evidence" value="ECO:0007669"/>
    <property type="project" value="UniProtKB-KW"/>
</dbReference>
<organism evidence="12 13">
    <name type="scientific">Erpetoichthys calabaricus</name>
    <name type="common">Rope fish</name>
    <name type="synonym">Calamoichthys calabaricus</name>
    <dbReference type="NCBI Taxonomy" id="27687"/>
    <lineage>
        <taxon>Eukaryota</taxon>
        <taxon>Metazoa</taxon>
        <taxon>Chordata</taxon>
        <taxon>Craniata</taxon>
        <taxon>Vertebrata</taxon>
        <taxon>Euteleostomi</taxon>
        <taxon>Actinopterygii</taxon>
        <taxon>Polypteriformes</taxon>
        <taxon>Polypteridae</taxon>
        <taxon>Erpetoichthys</taxon>
    </lineage>
</organism>
<sequence>MTPAISTVFLLSLLIFVNGVESSYMYENSYDDDYKGCREEREMEITEHYLDNDLNKNEFLRSAWNKAKNQWNASTPYVLDLNTSIAIRGYTSASFHSELNSAVQDGVTLVEKYHYRSIHFLLTKAIQTLNQGNCIRAYRGVSVEIRPREGEAFRFGRFASASRNIMVALNFKNATVFNMTTCHAADISNYSLYRTEAEVLIPPYEVFIVKESNGRYVTLESKNITVNYRCWPLNGSPGQNTIPNNAGPSLTPLTVLHLLLGFFTSPFFWKT</sequence>
<evidence type="ECO:0000256" key="2">
    <source>
        <dbReference type="ARBA" id="ARBA00009558"/>
    </source>
</evidence>
<dbReference type="PANTHER" id="PTHR10339">
    <property type="entry name" value="ADP-RIBOSYLTRANSFERASE"/>
    <property type="match status" value="1"/>
</dbReference>
<evidence type="ECO:0000313" key="13">
    <source>
        <dbReference type="Proteomes" id="UP000694620"/>
    </source>
</evidence>
<comment type="catalytic activity">
    <reaction evidence="10 11">
        <text>L-arginyl-[protein] + NAD(+) = N(omega)-(ADP-D-ribosyl)-L-arginyl-[protein] + nicotinamide + H(+)</text>
        <dbReference type="Rhea" id="RHEA:19149"/>
        <dbReference type="Rhea" id="RHEA-COMP:10532"/>
        <dbReference type="Rhea" id="RHEA-COMP:15087"/>
        <dbReference type="ChEBI" id="CHEBI:15378"/>
        <dbReference type="ChEBI" id="CHEBI:17154"/>
        <dbReference type="ChEBI" id="CHEBI:29965"/>
        <dbReference type="ChEBI" id="CHEBI:57540"/>
        <dbReference type="ChEBI" id="CHEBI:142554"/>
        <dbReference type="EC" id="2.4.2.31"/>
    </reaction>
</comment>
<dbReference type="Proteomes" id="UP000694620">
    <property type="component" value="Chromosome 5"/>
</dbReference>
<gene>
    <name evidence="12" type="primary">LOC114651587</name>
</gene>
<reference evidence="12" key="2">
    <citation type="submission" date="2025-08" db="UniProtKB">
        <authorList>
            <consortium name="Ensembl"/>
        </authorList>
    </citation>
    <scope>IDENTIFICATION</scope>
</reference>
<dbReference type="EC" id="2.4.2.31" evidence="11"/>
<evidence type="ECO:0000256" key="6">
    <source>
        <dbReference type="ARBA" id="ARBA00022679"/>
    </source>
</evidence>
<dbReference type="Pfam" id="PF01129">
    <property type="entry name" value="ART"/>
    <property type="match status" value="1"/>
</dbReference>
<name>A0A8C4RJB2_ERPCA</name>
<keyword evidence="4" id="KW-0800">Toxin</keyword>
<evidence type="ECO:0000256" key="4">
    <source>
        <dbReference type="ARBA" id="ARBA00022656"/>
    </source>
</evidence>
<keyword evidence="7" id="KW-0548">Nucleotidyltransferase</keyword>
<evidence type="ECO:0000256" key="8">
    <source>
        <dbReference type="ARBA" id="ARBA00022857"/>
    </source>
</evidence>
<dbReference type="RefSeq" id="XP_051783564.1">
    <property type="nucleotide sequence ID" value="XM_051927604.1"/>
</dbReference>
<keyword evidence="6 11" id="KW-0808">Transferase</keyword>
<dbReference type="RefSeq" id="XP_051783565.1">
    <property type="nucleotide sequence ID" value="XM_051927605.1"/>
</dbReference>
<dbReference type="GO" id="GO:0090729">
    <property type="term" value="F:toxin activity"/>
    <property type="evidence" value="ECO:0007669"/>
    <property type="project" value="UniProtKB-KW"/>
</dbReference>
<evidence type="ECO:0000256" key="1">
    <source>
        <dbReference type="ARBA" id="ARBA00004613"/>
    </source>
</evidence>
<evidence type="ECO:0000256" key="5">
    <source>
        <dbReference type="ARBA" id="ARBA00022676"/>
    </source>
</evidence>
<keyword evidence="11" id="KW-0520">NAD</keyword>
<feature type="signal peptide" evidence="11">
    <location>
        <begin position="1"/>
        <end position="22"/>
    </location>
</feature>
<keyword evidence="9" id="KW-0843">Virulence</keyword>
<comment type="similarity">
    <text evidence="2 11">Belongs to the Arg-specific ADP-ribosyltransferase family.</text>
</comment>
<comment type="subcellular location">
    <subcellularLocation>
        <location evidence="1">Secreted</location>
    </subcellularLocation>
</comment>
<dbReference type="PANTHER" id="PTHR10339:SF25">
    <property type="entry name" value="SECRETED EXOENZYME S"/>
    <property type="match status" value="1"/>
</dbReference>
<keyword evidence="13" id="KW-1185">Reference proteome</keyword>
<proteinExistence type="inferred from homology"/>
<dbReference type="InterPro" id="IPR000768">
    <property type="entry name" value="ART"/>
</dbReference>
<evidence type="ECO:0000256" key="7">
    <source>
        <dbReference type="ARBA" id="ARBA00022695"/>
    </source>
</evidence>
<keyword evidence="5 11" id="KW-0328">Glycosyltransferase</keyword>
<keyword evidence="3" id="KW-0964">Secreted</keyword>
<keyword evidence="11" id="KW-0732">Signal</keyword>
<evidence type="ECO:0000256" key="3">
    <source>
        <dbReference type="ARBA" id="ARBA00022525"/>
    </source>
</evidence>
<dbReference type="InterPro" id="IPR050999">
    <property type="entry name" value="ADP-ribosyltransferase_ARG"/>
</dbReference>
<dbReference type="GeneTree" id="ENSGT01030000234601"/>
<dbReference type="Gene3D" id="3.90.176.10">
    <property type="entry name" value="Toxin ADP-ribosyltransferase, Chain A, domain 1"/>
    <property type="match status" value="1"/>
</dbReference>
<evidence type="ECO:0000256" key="10">
    <source>
        <dbReference type="ARBA" id="ARBA00047597"/>
    </source>
</evidence>
<dbReference type="Ensembl" id="ENSECRT00000003446.1">
    <property type="protein sequence ID" value="ENSECRP00000003388.1"/>
    <property type="gene ID" value="ENSECRG00000002329.1"/>
</dbReference>
<evidence type="ECO:0000313" key="12">
    <source>
        <dbReference type="Ensembl" id="ENSECRP00000003388.1"/>
    </source>
</evidence>
<protein>
    <recommendedName>
        <fullName evidence="11">NAD(P)(+)--arginine ADP-ribosyltransferase</fullName>
        <ecNumber evidence="11">2.4.2.31</ecNumber>
    </recommendedName>
    <alternativeName>
        <fullName evidence="11">Mono(ADP-ribosyl)transferase</fullName>
    </alternativeName>
</protein>
<dbReference type="PRINTS" id="PR00970">
    <property type="entry name" value="RIBTRNSFRASE"/>
</dbReference>
<reference evidence="12" key="3">
    <citation type="submission" date="2025-09" db="UniProtKB">
        <authorList>
            <consortium name="Ensembl"/>
        </authorList>
    </citation>
    <scope>IDENTIFICATION</scope>
</reference>
<accession>A0A8C4RJB2</accession>
<dbReference type="AlphaFoldDB" id="A0A8C4RJB2"/>
<dbReference type="SUPFAM" id="SSF56399">
    <property type="entry name" value="ADP-ribosylation"/>
    <property type="match status" value="1"/>
</dbReference>
<keyword evidence="8 11" id="KW-0521">NADP</keyword>
<dbReference type="PROSITE" id="PS51996">
    <property type="entry name" value="TR_MART"/>
    <property type="match status" value="1"/>
</dbReference>
<evidence type="ECO:0000256" key="9">
    <source>
        <dbReference type="ARBA" id="ARBA00023026"/>
    </source>
</evidence>
<reference evidence="12" key="1">
    <citation type="submission" date="2021-06" db="EMBL/GenBank/DDBJ databases">
        <authorList>
            <consortium name="Wellcome Sanger Institute Data Sharing"/>
        </authorList>
    </citation>
    <scope>NUCLEOTIDE SEQUENCE [LARGE SCALE GENOMIC DNA]</scope>
</reference>